<dbReference type="SUPFAM" id="SSF46785">
    <property type="entry name" value="Winged helix' DNA-binding domain"/>
    <property type="match status" value="1"/>
</dbReference>
<dbReference type="PANTHER" id="PTHR18964">
    <property type="entry name" value="ROK (REPRESSOR, ORF, KINASE) FAMILY"/>
    <property type="match status" value="1"/>
</dbReference>
<name>A0ABW4YIE9_9BACL</name>
<comment type="similarity">
    <text evidence="2">Belongs to the ROK (NagC/XylR) family.</text>
</comment>
<dbReference type="Gene3D" id="3.30.420.40">
    <property type="match status" value="2"/>
</dbReference>
<dbReference type="InterPro" id="IPR036388">
    <property type="entry name" value="WH-like_DNA-bd_sf"/>
</dbReference>
<dbReference type="EMBL" id="JBHUHO010000020">
    <property type="protein sequence ID" value="MFD2115525.1"/>
    <property type="molecule type" value="Genomic_DNA"/>
</dbReference>
<comment type="function">
    <text evidence="1">Transcriptional repressor of xylose-utilizing enzymes.</text>
</comment>
<dbReference type="PANTHER" id="PTHR18964:SF149">
    <property type="entry name" value="BIFUNCTIONAL UDP-N-ACETYLGLUCOSAMINE 2-EPIMERASE_N-ACETYLMANNOSAMINE KINASE"/>
    <property type="match status" value="1"/>
</dbReference>
<dbReference type="Gene3D" id="1.10.10.10">
    <property type="entry name" value="Winged helix-like DNA-binding domain superfamily/Winged helix DNA-binding domain"/>
    <property type="match status" value="1"/>
</dbReference>
<organism evidence="4 5">
    <name type="scientific">Paenibacillus yanchengensis</name>
    <dbReference type="NCBI Taxonomy" id="2035833"/>
    <lineage>
        <taxon>Bacteria</taxon>
        <taxon>Bacillati</taxon>
        <taxon>Bacillota</taxon>
        <taxon>Bacilli</taxon>
        <taxon>Bacillales</taxon>
        <taxon>Paenibacillaceae</taxon>
        <taxon>Paenibacillus</taxon>
    </lineage>
</organism>
<gene>
    <name evidence="4" type="ORF">ACFSJH_07250</name>
</gene>
<dbReference type="RefSeq" id="WP_377770771.1">
    <property type="nucleotide sequence ID" value="NZ_JBHUHO010000020.1"/>
</dbReference>
<keyword evidence="3" id="KW-0119">Carbohydrate metabolism</keyword>
<dbReference type="Proteomes" id="UP001597362">
    <property type="component" value="Unassembled WGS sequence"/>
</dbReference>
<proteinExistence type="inferred from homology"/>
<sequence>MQLKITPATKLAVYRYMAQQKVVSKAQLQAHFAFHSSSLTRLLDDFIAEGLIVESGYGQSTGGRKPILYQIKATASYMLGLDISRSSSTLGLFDMTLTPLAFVSWTMDQSMTPKQLVSHVVSAVQALLTEHAITAEQLIGLGVGAVGPLDRSSGTIINPSYFPAMGWNNVPLKAWLEEALQLPVQIEAGANTALLAEHWCMEHENAHHLLYVHAGVSLRSAMMSSGSLIHGAVENEDAISQMIVQADGIRLHEHSNYGALEAYCSIQAIERQVLSQLKLGRQPLSNAVTPEQLNLQLLLDELQHNNSYVVQLFEQAATYLGIGLANLINVFHPEIIILGGPLHHKSDLFFKTAIAAAKSRIMKTPLYEPTFSRGKLQERAVTTGAAILVYAMMRM</sequence>
<protein>
    <submittedName>
        <fullName evidence="4">ROK family protein</fullName>
    </submittedName>
</protein>
<dbReference type="InterPro" id="IPR043129">
    <property type="entry name" value="ATPase_NBD"/>
</dbReference>
<keyword evidence="3" id="KW-0859">Xylose metabolism</keyword>
<evidence type="ECO:0000313" key="4">
    <source>
        <dbReference type="EMBL" id="MFD2115525.1"/>
    </source>
</evidence>
<evidence type="ECO:0000313" key="5">
    <source>
        <dbReference type="Proteomes" id="UP001597362"/>
    </source>
</evidence>
<dbReference type="Pfam" id="PF00480">
    <property type="entry name" value="ROK"/>
    <property type="match status" value="1"/>
</dbReference>
<keyword evidence="5" id="KW-1185">Reference proteome</keyword>
<dbReference type="InterPro" id="IPR036390">
    <property type="entry name" value="WH_DNA-bd_sf"/>
</dbReference>
<evidence type="ECO:0000256" key="2">
    <source>
        <dbReference type="ARBA" id="ARBA00006479"/>
    </source>
</evidence>
<comment type="caution">
    <text evidence="4">The sequence shown here is derived from an EMBL/GenBank/DDBJ whole genome shotgun (WGS) entry which is preliminary data.</text>
</comment>
<evidence type="ECO:0000256" key="3">
    <source>
        <dbReference type="ARBA" id="ARBA00022629"/>
    </source>
</evidence>
<dbReference type="SUPFAM" id="SSF53067">
    <property type="entry name" value="Actin-like ATPase domain"/>
    <property type="match status" value="1"/>
</dbReference>
<reference evidence="5" key="1">
    <citation type="journal article" date="2019" name="Int. J. Syst. Evol. Microbiol.">
        <title>The Global Catalogue of Microorganisms (GCM) 10K type strain sequencing project: providing services to taxonomists for standard genome sequencing and annotation.</title>
        <authorList>
            <consortium name="The Broad Institute Genomics Platform"/>
            <consortium name="The Broad Institute Genome Sequencing Center for Infectious Disease"/>
            <person name="Wu L."/>
            <person name="Ma J."/>
        </authorList>
    </citation>
    <scope>NUCLEOTIDE SEQUENCE [LARGE SCALE GENOMIC DNA]</scope>
    <source>
        <strain evidence="5">GH52</strain>
    </source>
</reference>
<evidence type="ECO:0000256" key="1">
    <source>
        <dbReference type="ARBA" id="ARBA00002486"/>
    </source>
</evidence>
<dbReference type="InterPro" id="IPR000600">
    <property type="entry name" value="ROK"/>
</dbReference>
<accession>A0ABW4YIE9</accession>